<proteinExistence type="predicted"/>
<comment type="caution">
    <text evidence="2">The sequence shown here is derived from an EMBL/GenBank/DDBJ whole genome shotgun (WGS) entry which is preliminary data.</text>
</comment>
<dbReference type="InterPro" id="IPR001466">
    <property type="entry name" value="Beta-lactam-related"/>
</dbReference>
<dbReference type="Gene3D" id="3.40.710.10">
    <property type="entry name" value="DD-peptidase/beta-lactamase superfamily"/>
    <property type="match status" value="1"/>
</dbReference>
<evidence type="ECO:0000313" key="3">
    <source>
        <dbReference type="Proteomes" id="UP001161388"/>
    </source>
</evidence>
<dbReference type="Proteomes" id="UP001161388">
    <property type="component" value="Unassembled WGS sequence"/>
</dbReference>
<dbReference type="InterPro" id="IPR012338">
    <property type="entry name" value="Beta-lactam/transpept-like"/>
</dbReference>
<dbReference type="SUPFAM" id="SSF56601">
    <property type="entry name" value="beta-lactamase/transpeptidase-like"/>
    <property type="match status" value="1"/>
</dbReference>
<evidence type="ECO:0000259" key="1">
    <source>
        <dbReference type="Pfam" id="PF00144"/>
    </source>
</evidence>
<evidence type="ECO:0000313" key="2">
    <source>
        <dbReference type="EMBL" id="GLQ27952.1"/>
    </source>
</evidence>
<dbReference type="Pfam" id="PF00144">
    <property type="entry name" value="Beta-lactamase"/>
    <property type="match status" value="1"/>
</dbReference>
<keyword evidence="3" id="KW-1185">Reference proteome</keyword>
<dbReference type="EMBL" id="BSNL01000001">
    <property type="protein sequence ID" value="GLQ27952.1"/>
    <property type="molecule type" value="Genomic_DNA"/>
</dbReference>
<reference evidence="2" key="1">
    <citation type="journal article" date="2014" name="Int. J. Syst. Evol. Microbiol.">
        <title>Complete genome of a new Firmicutes species belonging to the dominant human colonic microbiota ('Ruminococcus bicirculans') reveals two chromosomes and a selective capacity to utilize plant glucans.</title>
        <authorList>
            <consortium name="NISC Comparative Sequencing Program"/>
            <person name="Wegmann U."/>
            <person name="Louis P."/>
            <person name="Goesmann A."/>
            <person name="Henrissat B."/>
            <person name="Duncan S.H."/>
            <person name="Flint H.J."/>
        </authorList>
    </citation>
    <scope>NUCLEOTIDE SEQUENCE</scope>
    <source>
        <strain evidence="2">NBRC 109915</strain>
    </source>
</reference>
<reference evidence="2" key="2">
    <citation type="submission" date="2023-01" db="EMBL/GenBank/DDBJ databases">
        <title>Draft genome sequence of Sulfitobacter pacificus strain NBRC 109915.</title>
        <authorList>
            <person name="Sun Q."/>
            <person name="Mori K."/>
        </authorList>
    </citation>
    <scope>NUCLEOTIDE SEQUENCE</scope>
    <source>
        <strain evidence="2">NBRC 109915</strain>
    </source>
</reference>
<feature type="domain" description="Beta-lactamase-related" evidence="1">
    <location>
        <begin position="2"/>
        <end position="158"/>
    </location>
</feature>
<sequence>MVLQSLIEDITGTDFATYTTNEVLRPVGASHATFAITPTRPFAYGSYENGQAVEGGYMRHPESAAAGLWATASDLANLFHGVLQALAGTRHAIIPMALAERMVTPVCRKVGLGVFVSAGPTISHEGRNFGFDSIVAADLNTGQVRAAVTNRNGAIESYTEQLLAH</sequence>
<name>A0ABQ5VLE2_9RHOB</name>
<protein>
    <recommendedName>
        <fullName evidence="1">Beta-lactamase-related domain-containing protein</fullName>
    </recommendedName>
</protein>
<gene>
    <name evidence="2" type="ORF">GCM10007927_27550</name>
</gene>
<accession>A0ABQ5VLE2</accession>
<organism evidence="2 3">
    <name type="scientific">Sulfitobacter pacificus</name>
    <dbReference type="NCBI Taxonomy" id="1499314"/>
    <lineage>
        <taxon>Bacteria</taxon>
        <taxon>Pseudomonadati</taxon>
        <taxon>Pseudomonadota</taxon>
        <taxon>Alphaproteobacteria</taxon>
        <taxon>Rhodobacterales</taxon>
        <taxon>Roseobacteraceae</taxon>
        <taxon>Sulfitobacter</taxon>
    </lineage>
</organism>